<dbReference type="InterPro" id="IPR004107">
    <property type="entry name" value="Integrase_SAM-like_N"/>
</dbReference>
<dbReference type="EMBL" id="PYMC01000002">
    <property type="protein sequence ID" value="PSW06494.1"/>
    <property type="molecule type" value="Genomic_DNA"/>
</dbReference>
<sequence>MNDIPPLISEINSKFISELTSFIRVRGLSYSTEKTYIHWIKRFIHYSGYQSRQDITSTDISRFLEHLVISKNVSPNTQKTALNALVFLCRELLKQNTEKLTFKRAKKGPKIPEVFSHQEAVKIIELVPSPFKLAVQLMYGSGLRINETLRLRITDIDLHTSSITIRNGKGNRDRKTLLPRSLHAPLRQQFKAVNILHDQDLSNGFGDVYMPYALAKKYPTQAKGYGWQYLFPASRLSIDPRSEKTMRHHLTDRAVQKQVMKAIKNANILKRAGCHTFRHSFATRLLENGTDLRNIQELLGHADIKTTQIYTHVAGLHHSGVISPLDK</sequence>
<dbReference type="NCBIfam" id="TIGR02249">
    <property type="entry name" value="integrase_gron"/>
    <property type="match status" value="1"/>
</dbReference>
<dbReference type="PANTHER" id="PTHR30349:SF64">
    <property type="entry name" value="PROPHAGE INTEGRASE INTD-RELATED"/>
    <property type="match status" value="1"/>
</dbReference>
<dbReference type="Pfam" id="PF00589">
    <property type="entry name" value="Phage_integrase"/>
    <property type="match status" value="1"/>
</dbReference>
<evidence type="ECO:0000256" key="1">
    <source>
        <dbReference type="ARBA" id="ARBA00008857"/>
    </source>
</evidence>
<dbReference type="GO" id="GO:0015074">
    <property type="term" value="P:DNA integration"/>
    <property type="evidence" value="ECO:0007669"/>
    <property type="project" value="UniProtKB-KW"/>
</dbReference>
<evidence type="ECO:0000313" key="9">
    <source>
        <dbReference type="Proteomes" id="UP000240904"/>
    </source>
</evidence>
<dbReference type="RefSeq" id="WP_107281858.1">
    <property type="nucleotide sequence ID" value="NZ_PYMC01000002.1"/>
</dbReference>
<feature type="domain" description="Tyr recombinase" evidence="6">
    <location>
        <begin position="110"/>
        <end position="323"/>
    </location>
</feature>
<gene>
    <name evidence="8" type="ORF">C9I89_02865</name>
</gene>
<dbReference type="InterPro" id="IPR010998">
    <property type="entry name" value="Integrase_recombinase_N"/>
</dbReference>
<dbReference type="InterPro" id="IPR011010">
    <property type="entry name" value="DNA_brk_join_enz"/>
</dbReference>
<evidence type="ECO:0000259" key="7">
    <source>
        <dbReference type="PROSITE" id="PS51900"/>
    </source>
</evidence>
<dbReference type="InterPro" id="IPR013762">
    <property type="entry name" value="Integrase-like_cat_sf"/>
</dbReference>
<evidence type="ECO:0000256" key="2">
    <source>
        <dbReference type="ARBA" id="ARBA00022908"/>
    </source>
</evidence>
<evidence type="ECO:0000256" key="3">
    <source>
        <dbReference type="ARBA" id="ARBA00023125"/>
    </source>
</evidence>
<keyword evidence="4" id="KW-0233">DNA recombination</keyword>
<dbReference type="InterPro" id="IPR050090">
    <property type="entry name" value="Tyrosine_recombinase_XerCD"/>
</dbReference>
<dbReference type="OrthoDB" id="9801717at2"/>
<keyword evidence="3 5" id="KW-0238">DNA-binding</keyword>
<keyword evidence="2" id="KW-0229">DNA integration</keyword>
<dbReference type="InterPro" id="IPR011946">
    <property type="entry name" value="Integrase_integron-type"/>
</dbReference>
<dbReference type="Pfam" id="PF13495">
    <property type="entry name" value="Phage_int_SAM_4"/>
    <property type="match status" value="1"/>
</dbReference>
<dbReference type="Gene3D" id="1.10.443.10">
    <property type="entry name" value="Intergrase catalytic core"/>
    <property type="match status" value="1"/>
</dbReference>
<dbReference type="PANTHER" id="PTHR30349">
    <property type="entry name" value="PHAGE INTEGRASE-RELATED"/>
    <property type="match status" value="1"/>
</dbReference>
<dbReference type="PROSITE" id="PS51898">
    <property type="entry name" value="TYR_RECOMBINASE"/>
    <property type="match status" value="1"/>
</dbReference>
<reference evidence="8 9" key="1">
    <citation type="submission" date="2018-03" db="EMBL/GenBank/DDBJ databases">
        <title>Whole genome sequencing of Histamine producing bacteria.</title>
        <authorList>
            <person name="Butler K."/>
        </authorList>
    </citation>
    <scope>NUCLEOTIDE SEQUENCE [LARGE SCALE GENOMIC DNA]</scope>
    <source>
        <strain evidence="8 9">DSM 16190</strain>
    </source>
</reference>
<protein>
    <submittedName>
        <fullName evidence="8">Recombinase XerD</fullName>
    </submittedName>
</protein>
<dbReference type="Proteomes" id="UP000240904">
    <property type="component" value="Unassembled WGS sequence"/>
</dbReference>
<evidence type="ECO:0000313" key="8">
    <source>
        <dbReference type="EMBL" id="PSW06494.1"/>
    </source>
</evidence>
<evidence type="ECO:0000256" key="4">
    <source>
        <dbReference type="ARBA" id="ARBA00023172"/>
    </source>
</evidence>
<comment type="similarity">
    <text evidence="1">Belongs to the 'phage' integrase family.</text>
</comment>
<comment type="caution">
    <text evidence="8">The sequence shown here is derived from an EMBL/GenBank/DDBJ whole genome shotgun (WGS) entry which is preliminary data.</text>
</comment>
<dbReference type="InterPro" id="IPR044068">
    <property type="entry name" value="CB"/>
</dbReference>
<keyword evidence="9" id="KW-1185">Reference proteome</keyword>
<accession>A0A2T3N2L5</accession>
<dbReference type="SUPFAM" id="SSF56349">
    <property type="entry name" value="DNA breaking-rejoining enzymes"/>
    <property type="match status" value="1"/>
</dbReference>
<feature type="domain" description="Core-binding (CB)" evidence="7">
    <location>
        <begin position="6"/>
        <end position="93"/>
    </location>
</feature>
<dbReference type="Gene3D" id="1.10.150.130">
    <property type="match status" value="1"/>
</dbReference>
<dbReference type="AlphaFoldDB" id="A0A2T3N2L5"/>
<dbReference type="InterPro" id="IPR002104">
    <property type="entry name" value="Integrase_catalytic"/>
</dbReference>
<dbReference type="GO" id="GO:0003677">
    <property type="term" value="F:DNA binding"/>
    <property type="evidence" value="ECO:0007669"/>
    <property type="project" value="UniProtKB-UniRule"/>
</dbReference>
<evidence type="ECO:0000259" key="6">
    <source>
        <dbReference type="PROSITE" id="PS51898"/>
    </source>
</evidence>
<evidence type="ECO:0000256" key="5">
    <source>
        <dbReference type="PROSITE-ProRule" id="PRU01248"/>
    </source>
</evidence>
<organism evidence="8 9">
    <name type="scientific">Photobacterium lipolyticum</name>
    <dbReference type="NCBI Taxonomy" id="266810"/>
    <lineage>
        <taxon>Bacteria</taxon>
        <taxon>Pseudomonadati</taxon>
        <taxon>Pseudomonadota</taxon>
        <taxon>Gammaproteobacteria</taxon>
        <taxon>Vibrionales</taxon>
        <taxon>Vibrionaceae</taxon>
        <taxon>Photobacterium</taxon>
    </lineage>
</organism>
<name>A0A2T3N2L5_9GAMM</name>
<proteinExistence type="inferred from homology"/>
<dbReference type="GO" id="GO:0006310">
    <property type="term" value="P:DNA recombination"/>
    <property type="evidence" value="ECO:0007669"/>
    <property type="project" value="UniProtKB-KW"/>
</dbReference>
<dbReference type="PROSITE" id="PS51900">
    <property type="entry name" value="CB"/>
    <property type="match status" value="1"/>
</dbReference>